<feature type="region of interest" description="Disordered" evidence="1">
    <location>
        <begin position="35"/>
        <end position="117"/>
    </location>
</feature>
<evidence type="ECO:0000256" key="2">
    <source>
        <dbReference type="SAM" id="Phobius"/>
    </source>
</evidence>
<feature type="region of interest" description="Disordered" evidence="1">
    <location>
        <begin position="655"/>
        <end position="711"/>
    </location>
</feature>
<feature type="compositionally biased region" description="Basic residues" evidence="1">
    <location>
        <begin position="473"/>
        <end position="483"/>
    </location>
</feature>
<dbReference type="Pfam" id="PF04818">
    <property type="entry name" value="CID"/>
    <property type="match status" value="1"/>
</dbReference>
<feature type="compositionally biased region" description="Basic and acidic residues" evidence="1">
    <location>
        <begin position="441"/>
        <end position="457"/>
    </location>
</feature>
<dbReference type="PROSITE" id="PS51391">
    <property type="entry name" value="CID"/>
    <property type="match status" value="1"/>
</dbReference>
<feature type="compositionally biased region" description="Low complexity" evidence="1">
    <location>
        <begin position="660"/>
        <end position="669"/>
    </location>
</feature>
<dbReference type="Proteomes" id="UP000557566">
    <property type="component" value="Unassembled WGS sequence"/>
</dbReference>
<evidence type="ECO:0000256" key="1">
    <source>
        <dbReference type="SAM" id="MobiDB-lite"/>
    </source>
</evidence>
<sequence>MNTVRSFWLGWGSLCVAGAGAFYFAKREINADRQAKLEQSRKKSENSRSLEYAAADPSATSGQSNGGPARTDSAGSPSQEASNDPAPTRHAPATESQRVAEKSKYESTAPYRSPKGDRFSSLERVFSTMVSTPDLVVAKAALTATLLRADPSSVQPAAVADFLRLLDNTLDECSRANVQKCKNCIVANVVPSSRRAATLGKYLVALSESMDTDFDRPSVKRRRLHVLYIASDVLHHVVTRQRNYELGRSWDLQLRAMVATASTFERSPKHLKKVRDLISLWEEREYLHVGFITRLRDSFAQASDKNSGTRIQMLPEALKQAKEASYILPSSHGDCSTPWNHLPAMSWLVQLAPNPPRPMRRDHQRPAQLTPGLAKEGIINRVMSTLSGVETLFQKENELVREKTNVDINLLGEVQNQGDASEDTASIGTYWAWTTEVCRRTKEPRRTVTSDPPPDRRSRSRSRSRSRLSSASRSHRSTKRSKYSSRSQSRDKSRSPRHRRSPSPSGHHQRTSSRGRPRTSSYSRSRSPAPPRGRSVRRRSFTNSISRPSSRDSSRSRSRPPRHRPSPPPALHSDSDHRAARQPPNPHPHHGFPVMPARGPGCFSVPPPPPPAGYQGIFPPLPIPPQGWIPNQPGIVPPPMMGGGWGAGPVPPLQPPLQPSPYDGQQQQYGGRGMAWPGGGGREHRGRGRGGNGRGGYGYGGYRGYGGYGAR</sequence>
<feature type="compositionally biased region" description="Basic residues" evidence="1">
    <location>
        <begin position="556"/>
        <end position="565"/>
    </location>
</feature>
<dbReference type="AlphaFoldDB" id="A0A8H4PP86"/>
<dbReference type="EMBL" id="JAAVMX010000007">
    <property type="protein sequence ID" value="KAF4506740.1"/>
    <property type="molecule type" value="Genomic_DNA"/>
</dbReference>
<dbReference type="Pfam" id="PF15932">
    <property type="entry name" value="DUF4748"/>
    <property type="match status" value="1"/>
</dbReference>
<dbReference type="Gene3D" id="1.25.40.90">
    <property type="match status" value="1"/>
</dbReference>
<evidence type="ECO:0000259" key="3">
    <source>
        <dbReference type="PROSITE" id="PS51391"/>
    </source>
</evidence>
<accession>A0A8H4PP86</accession>
<reference evidence="4 5" key="1">
    <citation type="journal article" date="2020" name="Genome Biol. Evol.">
        <title>A new high-quality draft genome assembly of the Chinese cordyceps Ophiocordyceps sinensis.</title>
        <authorList>
            <person name="Shu R."/>
            <person name="Zhang J."/>
            <person name="Meng Q."/>
            <person name="Zhang H."/>
            <person name="Zhou G."/>
            <person name="Li M."/>
            <person name="Wu P."/>
            <person name="Zhao Y."/>
            <person name="Chen C."/>
            <person name="Qin Q."/>
        </authorList>
    </citation>
    <scope>NUCLEOTIDE SEQUENCE [LARGE SCALE GENOMIC DNA]</scope>
    <source>
        <strain evidence="4 5">IOZ07</strain>
    </source>
</reference>
<keyword evidence="2" id="KW-0812">Transmembrane</keyword>
<feature type="compositionally biased region" description="Low complexity" evidence="1">
    <location>
        <begin position="518"/>
        <end position="527"/>
    </location>
</feature>
<proteinExistence type="predicted"/>
<feature type="compositionally biased region" description="Basic and acidic residues" evidence="1">
    <location>
        <begin position="35"/>
        <end position="48"/>
    </location>
</feature>
<organism evidence="4 5">
    <name type="scientific">Ophiocordyceps sinensis</name>
    <dbReference type="NCBI Taxonomy" id="72228"/>
    <lineage>
        <taxon>Eukaryota</taxon>
        <taxon>Fungi</taxon>
        <taxon>Dikarya</taxon>
        <taxon>Ascomycota</taxon>
        <taxon>Pezizomycotina</taxon>
        <taxon>Sordariomycetes</taxon>
        <taxon>Hypocreomycetidae</taxon>
        <taxon>Hypocreales</taxon>
        <taxon>Ophiocordycipitaceae</taxon>
        <taxon>Ophiocordyceps</taxon>
    </lineage>
</organism>
<dbReference type="InterPro" id="IPR006569">
    <property type="entry name" value="CID_dom"/>
</dbReference>
<keyword evidence="5" id="KW-1185">Reference proteome</keyword>
<feature type="compositionally biased region" description="Gly residues" evidence="1">
    <location>
        <begin position="689"/>
        <end position="711"/>
    </location>
</feature>
<feature type="compositionally biased region" description="Basic residues" evidence="1">
    <location>
        <begin position="495"/>
        <end position="517"/>
    </location>
</feature>
<comment type="caution">
    <text evidence="4">The sequence shown here is derived from an EMBL/GenBank/DDBJ whole genome shotgun (WGS) entry which is preliminary data.</text>
</comment>
<dbReference type="PANTHER" id="PTHR41800">
    <property type="entry name" value="EXPRESSED PROTEIN"/>
    <property type="match status" value="1"/>
</dbReference>
<feature type="domain" description="CID" evidence="3">
    <location>
        <begin position="154"/>
        <end position="303"/>
    </location>
</feature>
<dbReference type="InterPro" id="IPR031833">
    <property type="entry name" value="DUF4748"/>
</dbReference>
<keyword evidence="2" id="KW-0472">Membrane</keyword>
<feature type="transmembrane region" description="Helical" evidence="2">
    <location>
        <begin position="6"/>
        <end position="25"/>
    </location>
</feature>
<dbReference type="PANTHER" id="PTHR41800:SF1">
    <property type="entry name" value="EXPRESSED PROTEIN"/>
    <property type="match status" value="1"/>
</dbReference>
<keyword evidence="2" id="KW-1133">Transmembrane helix</keyword>
<dbReference type="InterPro" id="IPR008942">
    <property type="entry name" value="ENTH_VHS"/>
</dbReference>
<name>A0A8H4PP86_9HYPO</name>
<protein>
    <recommendedName>
        <fullName evidence="3">CID domain-containing protein</fullName>
    </recommendedName>
</protein>
<feature type="compositionally biased region" description="Polar residues" evidence="1">
    <location>
        <begin position="73"/>
        <end position="82"/>
    </location>
</feature>
<dbReference type="OrthoDB" id="21470at2759"/>
<evidence type="ECO:0000313" key="5">
    <source>
        <dbReference type="Proteomes" id="UP000557566"/>
    </source>
</evidence>
<feature type="compositionally biased region" description="Gly residues" evidence="1">
    <location>
        <begin position="670"/>
        <end position="680"/>
    </location>
</feature>
<gene>
    <name evidence="4" type="ORF">G6O67_006794</name>
</gene>
<evidence type="ECO:0000313" key="4">
    <source>
        <dbReference type="EMBL" id="KAF4506740.1"/>
    </source>
</evidence>
<feature type="region of interest" description="Disordered" evidence="1">
    <location>
        <begin position="441"/>
        <end position="608"/>
    </location>
</feature>